<keyword evidence="2" id="KW-1185">Reference proteome</keyword>
<evidence type="ECO:0008006" key="3">
    <source>
        <dbReference type="Google" id="ProtNLM"/>
    </source>
</evidence>
<dbReference type="Pfam" id="PF06224">
    <property type="entry name" value="AlkZ-like"/>
    <property type="match status" value="1"/>
</dbReference>
<proteinExistence type="predicted"/>
<evidence type="ECO:0000313" key="1">
    <source>
        <dbReference type="EMBL" id="MBB4104339.1"/>
    </source>
</evidence>
<reference evidence="1 2" key="1">
    <citation type="submission" date="2020-08" db="EMBL/GenBank/DDBJ databases">
        <title>Genomic Encyclopedia of Type Strains, Phase IV (KMG-IV): sequencing the most valuable type-strain genomes for metagenomic binning, comparative biology and taxonomic classification.</title>
        <authorList>
            <person name="Goeker M."/>
        </authorList>
    </citation>
    <scope>NUCLEOTIDE SEQUENCE [LARGE SCALE GENOMIC DNA]</scope>
    <source>
        <strain evidence="1 2">DSM 26385</strain>
    </source>
</reference>
<dbReference type="PANTHER" id="PTHR30528">
    <property type="entry name" value="CYTOPLASMIC PROTEIN"/>
    <property type="match status" value="1"/>
</dbReference>
<protein>
    <recommendedName>
        <fullName evidence="3">Winged helix-turn-helix domain-containing protein</fullName>
    </recommendedName>
</protein>
<accession>A0A7W6K365</accession>
<name>A0A7W6K365_9HYPH</name>
<dbReference type="RefSeq" id="WP_183793422.1">
    <property type="nucleotide sequence ID" value="NZ_JACIDU010000011.1"/>
</dbReference>
<sequence>MAIPVSNPDARRFFLERQGLAAPPGRAMHKAGLADLITSLGFVQVDSIRTVERAHHMILFSRNQTYRPAHLEALLEKDRLLFEHWTHDASILPSAFFPHWKWRFRRREPIILERWRKWHGEGFDAEFNNTLDRIREGGPVMARDLKAEDHVSGGWWNWHPSKTALEFLWHTGRLAIAGRRNFQKVYDLSERVLLPDHYAGEVDQEAFVDFACRSALERLGFATSGEIAAFFDLVSPEEAKTWVTRHRDELEEVAIETLGGDRPRMAFAFTGVAGRIRDAAEPPARIRVLSPFDPLLRDRNRAERLFGFFYRIEVFVPEEKRQYGYYVFPLLEGDRLIGRIDMKAERGEGVLAVKRLWLEPGVRASARRLERLEAELQRVARFCGVEHVAYRDGWRGDAAT</sequence>
<organism evidence="1 2">
    <name type="scientific">Allorhizobium borbori</name>
    <dbReference type="NCBI Taxonomy" id="485907"/>
    <lineage>
        <taxon>Bacteria</taxon>
        <taxon>Pseudomonadati</taxon>
        <taxon>Pseudomonadota</taxon>
        <taxon>Alphaproteobacteria</taxon>
        <taxon>Hyphomicrobiales</taxon>
        <taxon>Rhizobiaceae</taxon>
        <taxon>Rhizobium/Agrobacterium group</taxon>
        <taxon>Allorhizobium</taxon>
    </lineage>
</organism>
<dbReference type="AlphaFoldDB" id="A0A7W6K365"/>
<evidence type="ECO:0000313" key="2">
    <source>
        <dbReference type="Proteomes" id="UP000584824"/>
    </source>
</evidence>
<comment type="caution">
    <text evidence="1">The sequence shown here is derived from an EMBL/GenBank/DDBJ whole genome shotgun (WGS) entry which is preliminary data.</text>
</comment>
<dbReference type="EMBL" id="JACIDU010000011">
    <property type="protein sequence ID" value="MBB4104339.1"/>
    <property type="molecule type" value="Genomic_DNA"/>
</dbReference>
<dbReference type="InterPro" id="IPR009351">
    <property type="entry name" value="AlkZ-like"/>
</dbReference>
<dbReference type="PANTHER" id="PTHR30528:SF0">
    <property type="entry name" value="CYTOPLASMIC PROTEIN"/>
    <property type="match status" value="1"/>
</dbReference>
<gene>
    <name evidence="1" type="ORF">GGQ66_002913</name>
</gene>
<dbReference type="Proteomes" id="UP000584824">
    <property type="component" value="Unassembled WGS sequence"/>
</dbReference>